<evidence type="ECO:0000313" key="1">
    <source>
        <dbReference type="EMBL" id="GHE84948.1"/>
    </source>
</evidence>
<proteinExistence type="predicted"/>
<sequence length="50" mass="5137">MCQAGSGRPMSDRTPIFDDVVATIGLDWAELQGGDEVPSAAEGVAEEAVS</sequence>
<keyword evidence="2" id="KW-1185">Reference proteome</keyword>
<comment type="caution">
    <text evidence="1">The sequence shown here is derived from an EMBL/GenBank/DDBJ whole genome shotgun (WGS) entry which is preliminary data.</text>
</comment>
<dbReference type="EMBL" id="BNAU01000001">
    <property type="protein sequence ID" value="GHE84948.1"/>
    <property type="molecule type" value="Genomic_DNA"/>
</dbReference>
<protein>
    <submittedName>
        <fullName evidence="1">Uncharacterized protein</fullName>
    </submittedName>
</protein>
<dbReference type="Proteomes" id="UP000605897">
    <property type="component" value="Unassembled WGS sequence"/>
</dbReference>
<organism evidence="1 2">
    <name type="scientific">Amycolatopsis deserti</name>
    <dbReference type="NCBI Taxonomy" id="185696"/>
    <lineage>
        <taxon>Bacteria</taxon>
        <taxon>Bacillati</taxon>
        <taxon>Actinomycetota</taxon>
        <taxon>Actinomycetes</taxon>
        <taxon>Pseudonocardiales</taxon>
        <taxon>Pseudonocardiaceae</taxon>
        <taxon>Amycolatopsis</taxon>
    </lineage>
</organism>
<evidence type="ECO:0000313" key="2">
    <source>
        <dbReference type="Proteomes" id="UP000605897"/>
    </source>
</evidence>
<reference evidence="2" key="1">
    <citation type="journal article" date="2019" name="Int. J. Syst. Evol. Microbiol.">
        <title>The Global Catalogue of Microorganisms (GCM) 10K type strain sequencing project: providing services to taxonomists for standard genome sequencing and annotation.</title>
        <authorList>
            <consortium name="The Broad Institute Genomics Platform"/>
            <consortium name="The Broad Institute Genome Sequencing Center for Infectious Disease"/>
            <person name="Wu L."/>
            <person name="Ma J."/>
        </authorList>
    </citation>
    <scope>NUCLEOTIDE SEQUENCE [LARGE SCALE GENOMIC DNA]</scope>
    <source>
        <strain evidence="2">CGMCC 4.7677</strain>
    </source>
</reference>
<gene>
    <name evidence="1" type="ORF">GCM10017786_16050</name>
</gene>
<accession>A0ABQ3IJU1</accession>
<name>A0ABQ3IJU1_9PSEU</name>